<organism evidence="2 3">
    <name type="scientific">Limnobacter litoralis</name>
    <dbReference type="NCBI Taxonomy" id="481366"/>
    <lineage>
        <taxon>Bacteria</taxon>
        <taxon>Pseudomonadati</taxon>
        <taxon>Pseudomonadota</taxon>
        <taxon>Betaproteobacteria</taxon>
        <taxon>Burkholderiales</taxon>
        <taxon>Burkholderiaceae</taxon>
        <taxon>Limnobacter</taxon>
    </lineage>
</organism>
<dbReference type="Gene3D" id="3.40.50.300">
    <property type="entry name" value="P-loop containing nucleotide triphosphate hydrolases"/>
    <property type="match status" value="1"/>
</dbReference>
<evidence type="ECO:0008006" key="4">
    <source>
        <dbReference type="Google" id="ProtNLM"/>
    </source>
</evidence>
<dbReference type="RefSeq" id="WP_284281165.1">
    <property type="nucleotide sequence ID" value="NZ_BSOJ01000015.1"/>
</dbReference>
<evidence type="ECO:0000313" key="3">
    <source>
        <dbReference type="Proteomes" id="UP001156664"/>
    </source>
</evidence>
<reference evidence="3" key="1">
    <citation type="journal article" date="2019" name="Int. J. Syst. Evol. Microbiol.">
        <title>The Global Catalogue of Microorganisms (GCM) 10K type strain sequencing project: providing services to taxonomists for standard genome sequencing and annotation.</title>
        <authorList>
            <consortium name="The Broad Institute Genomics Platform"/>
            <consortium name="The Broad Institute Genome Sequencing Center for Infectious Disease"/>
            <person name="Wu L."/>
            <person name="Ma J."/>
        </authorList>
    </citation>
    <scope>NUCLEOTIDE SEQUENCE [LARGE SCALE GENOMIC DNA]</scope>
    <source>
        <strain evidence="3">NBRC 105857</strain>
    </source>
</reference>
<evidence type="ECO:0000256" key="1">
    <source>
        <dbReference type="SAM" id="Coils"/>
    </source>
</evidence>
<protein>
    <recommendedName>
        <fullName evidence="4">Rad50/SbcC-type AAA domain-containing protein</fullName>
    </recommendedName>
</protein>
<proteinExistence type="predicted"/>
<comment type="caution">
    <text evidence="2">The sequence shown here is derived from an EMBL/GenBank/DDBJ whole genome shotgun (WGS) entry which is preliminary data.</text>
</comment>
<dbReference type="EMBL" id="BSOJ01000015">
    <property type="protein sequence ID" value="GLR26541.1"/>
    <property type="molecule type" value="Genomic_DNA"/>
</dbReference>
<keyword evidence="1" id="KW-0175">Coiled coil</keyword>
<dbReference type="SUPFAM" id="SSF52540">
    <property type="entry name" value="P-loop containing nucleoside triphosphate hydrolases"/>
    <property type="match status" value="1"/>
</dbReference>
<accession>A0ABQ5YSY7</accession>
<dbReference type="InterPro" id="IPR027417">
    <property type="entry name" value="P-loop_NTPase"/>
</dbReference>
<name>A0ABQ5YSY7_9BURK</name>
<keyword evidence="3" id="KW-1185">Reference proteome</keyword>
<feature type="coiled-coil region" evidence="1">
    <location>
        <begin position="363"/>
        <end position="417"/>
    </location>
</feature>
<sequence>MRINSIQVDNFLRVQHAEIRFQTPVVLVAGHNRQGKSSLGEALKHAFIEEPTRVTKKNEFKQLVRDGEKVSSIVIEHSQGTTSLVLPKGEGEGQISHGALPYCLEPSRFATADANTRREFVLKLTGTKITPATIIAKLKERGVNEKKADEVVPLLAAGISSAQAEAAKKATEAKGAWRAVTGETYGSEKAKEWSAPVPQITMSDDDIKSLEKDLTEIGADIDDANQRLGALQNVDLIDVKAIQEEINQARQQGQLYARIQDKLLVDEAQLADWKTKVEQAKSAASGKREGLIHDMARALDFLNGVYTGDWYEHSGIIARYEAEHGAIGQQGDPELAGKLPEYQKALDLIQRSVDNGKRDLAAADAAAKLVVALEEKVKGATNNEENAKAKNQIEANLQVFRDERKLVEDKLKSAKDERRQIADSNSRTKLAAGHHADVQAWDEIAKALKPDGIPAEFVGQAVNQLNTLIATFSEVAQWGQIHISENMEIVADGHEYRLLSESHKWRVDTLIACAIAAISELGFVILDRVDVLDNPGRIQLINLIDDLVANKDLEGALLLATLKEKPHGLPDHITVEWIENGVIQSEEVAA</sequence>
<dbReference type="Proteomes" id="UP001156664">
    <property type="component" value="Unassembled WGS sequence"/>
</dbReference>
<evidence type="ECO:0000313" key="2">
    <source>
        <dbReference type="EMBL" id="GLR26541.1"/>
    </source>
</evidence>
<gene>
    <name evidence="2" type="ORF">GCM10007875_16310</name>
</gene>